<proteinExistence type="predicted"/>
<keyword evidence="2" id="KW-1185">Reference proteome</keyword>
<protein>
    <submittedName>
        <fullName evidence="1">Uncharacterized protein YdhG (YjbR/CyaY superfamily)</fullName>
    </submittedName>
</protein>
<name>A0ABS4G487_9CLOT</name>
<dbReference type="Proteomes" id="UP001519271">
    <property type="component" value="Unassembled WGS sequence"/>
</dbReference>
<gene>
    <name evidence="1" type="ORF">J2Z34_001847</name>
</gene>
<evidence type="ECO:0000313" key="2">
    <source>
        <dbReference type="Proteomes" id="UP001519271"/>
    </source>
</evidence>
<accession>A0ABS4G487</accession>
<evidence type="ECO:0000313" key="1">
    <source>
        <dbReference type="EMBL" id="MBP1919358.1"/>
    </source>
</evidence>
<reference evidence="1 2" key="1">
    <citation type="submission" date="2021-03" db="EMBL/GenBank/DDBJ databases">
        <title>Genomic Encyclopedia of Type Strains, Phase IV (KMG-IV): sequencing the most valuable type-strain genomes for metagenomic binning, comparative biology and taxonomic classification.</title>
        <authorList>
            <person name="Goeker M."/>
        </authorList>
    </citation>
    <scope>NUCLEOTIDE SEQUENCE [LARGE SCALE GENOMIC DNA]</scope>
    <source>
        <strain evidence="1 2">DSM 6139</strain>
    </source>
</reference>
<comment type="caution">
    <text evidence="1">The sequence shown here is derived from an EMBL/GenBank/DDBJ whole genome shotgun (WGS) entry which is preliminary data.</text>
</comment>
<dbReference type="RefSeq" id="WP_209459561.1">
    <property type="nucleotide sequence ID" value="NZ_JAGGKC010000014.1"/>
</dbReference>
<dbReference type="EMBL" id="JAGGKC010000014">
    <property type="protein sequence ID" value="MBP1919358.1"/>
    <property type="molecule type" value="Genomic_DNA"/>
</dbReference>
<sequence>MDPIDEYMERFDGEKREWLHTFVGYMRKHHPEIPGRISYQMPMFKFDGMYVAFSAASDHFTFHTLDFDMIEELKSLLPKAKFGKGSAKVPYDDRTAVVILFSAIEKVIGRNR</sequence>
<dbReference type="SUPFAM" id="SSF159888">
    <property type="entry name" value="YdhG-like"/>
    <property type="match status" value="1"/>
</dbReference>
<dbReference type="Gene3D" id="3.90.1150.200">
    <property type="match status" value="1"/>
</dbReference>
<organism evidence="1 2">
    <name type="scientific">Youngiibacter multivorans</name>
    <dbReference type="NCBI Taxonomy" id="937251"/>
    <lineage>
        <taxon>Bacteria</taxon>
        <taxon>Bacillati</taxon>
        <taxon>Bacillota</taxon>
        <taxon>Clostridia</taxon>
        <taxon>Eubacteriales</taxon>
        <taxon>Clostridiaceae</taxon>
        <taxon>Youngiibacter</taxon>
    </lineage>
</organism>